<feature type="domain" description="ABC transporter" evidence="4">
    <location>
        <begin position="1"/>
        <end position="235"/>
    </location>
</feature>
<comment type="caution">
    <text evidence="5">The sequence shown here is derived from an EMBL/GenBank/DDBJ whole genome shotgun (WGS) entry which is preliminary data.</text>
</comment>
<proteinExistence type="predicted"/>
<sequence>MTPVAVEIDGLSWAPAGLADIALHVPPGQIVGLLGPNGSGKSSLLRCVYRSLRPDAGTVRIDGADVWRTPARAVARQVAVLTQDAPADLENTVEQIVALGRVPHQGPFGALSPAERRLVADAMGRCGIAHLAHRSMTTLSGGERQRVQLARALVQEPRLLVLDEPTNHLDLRHRVDLLRLVRGLGVTALIALHDLQLAAAACHRLVVLDHGRIVADGTPADVVTVELLRDVYHVDASVAPGPGGLLTIAVRLHDRHAAPAADSGRGHEHASVDGRRQAGDGRP</sequence>
<dbReference type="CDD" id="cd03214">
    <property type="entry name" value="ABC_Iron-Siderophores_B12_Hemin"/>
    <property type="match status" value="1"/>
</dbReference>
<dbReference type="SUPFAM" id="SSF52540">
    <property type="entry name" value="P-loop containing nucleoside triphosphate hydrolases"/>
    <property type="match status" value="1"/>
</dbReference>
<dbReference type="PROSITE" id="PS50893">
    <property type="entry name" value="ABC_TRANSPORTER_2"/>
    <property type="match status" value="1"/>
</dbReference>
<feature type="compositionally biased region" description="Basic and acidic residues" evidence="3">
    <location>
        <begin position="264"/>
        <end position="283"/>
    </location>
</feature>
<keyword evidence="6" id="KW-1185">Reference proteome</keyword>
<dbReference type="Proteomes" id="UP001596972">
    <property type="component" value="Unassembled WGS sequence"/>
</dbReference>
<name>A0ABW3EJW5_9ACTN</name>
<dbReference type="GO" id="GO:0005524">
    <property type="term" value="F:ATP binding"/>
    <property type="evidence" value="ECO:0007669"/>
    <property type="project" value="UniProtKB-KW"/>
</dbReference>
<dbReference type="Gene3D" id="3.40.50.300">
    <property type="entry name" value="P-loop containing nucleotide triphosphate hydrolases"/>
    <property type="match status" value="1"/>
</dbReference>
<dbReference type="Pfam" id="PF00005">
    <property type="entry name" value="ABC_tran"/>
    <property type="match status" value="1"/>
</dbReference>
<evidence type="ECO:0000256" key="1">
    <source>
        <dbReference type="ARBA" id="ARBA00022741"/>
    </source>
</evidence>
<evidence type="ECO:0000256" key="2">
    <source>
        <dbReference type="ARBA" id="ARBA00022840"/>
    </source>
</evidence>
<reference evidence="6" key="1">
    <citation type="journal article" date="2019" name="Int. J. Syst. Evol. Microbiol.">
        <title>The Global Catalogue of Microorganisms (GCM) 10K type strain sequencing project: providing services to taxonomists for standard genome sequencing and annotation.</title>
        <authorList>
            <consortium name="The Broad Institute Genomics Platform"/>
            <consortium name="The Broad Institute Genome Sequencing Center for Infectious Disease"/>
            <person name="Wu L."/>
            <person name="Ma J."/>
        </authorList>
    </citation>
    <scope>NUCLEOTIDE SEQUENCE [LARGE SCALE GENOMIC DNA]</scope>
    <source>
        <strain evidence="6">JCM 31202</strain>
    </source>
</reference>
<dbReference type="InterPro" id="IPR003593">
    <property type="entry name" value="AAA+_ATPase"/>
</dbReference>
<dbReference type="EMBL" id="JBHTJA010000002">
    <property type="protein sequence ID" value="MFD0899266.1"/>
    <property type="molecule type" value="Genomic_DNA"/>
</dbReference>
<dbReference type="PROSITE" id="PS00211">
    <property type="entry name" value="ABC_TRANSPORTER_1"/>
    <property type="match status" value="1"/>
</dbReference>
<organism evidence="5 6">
    <name type="scientific">Actinomadura sediminis</name>
    <dbReference type="NCBI Taxonomy" id="1038904"/>
    <lineage>
        <taxon>Bacteria</taxon>
        <taxon>Bacillati</taxon>
        <taxon>Actinomycetota</taxon>
        <taxon>Actinomycetes</taxon>
        <taxon>Streptosporangiales</taxon>
        <taxon>Thermomonosporaceae</taxon>
        <taxon>Actinomadura</taxon>
    </lineage>
</organism>
<keyword evidence="1" id="KW-0547">Nucleotide-binding</keyword>
<dbReference type="InterPro" id="IPR027417">
    <property type="entry name" value="P-loop_NTPase"/>
</dbReference>
<evidence type="ECO:0000259" key="4">
    <source>
        <dbReference type="PROSITE" id="PS50893"/>
    </source>
</evidence>
<dbReference type="InterPro" id="IPR017871">
    <property type="entry name" value="ABC_transporter-like_CS"/>
</dbReference>
<feature type="region of interest" description="Disordered" evidence="3">
    <location>
        <begin position="258"/>
        <end position="283"/>
    </location>
</feature>
<dbReference type="InterPro" id="IPR003439">
    <property type="entry name" value="ABC_transporter-like_ATP-bd"/>
</dbReference>
<evidence type="ECO:0000313" key="5">
    <source>
        <dbReference type="EMBL" id="MFD0899266.1"/>
    </source>
</evidence>
<accession>A0ABW3EJW5</accession>
<dbReference type="SMART" id="SM00382">
    <property type="entry name" value="AAA"/>
    <property type="match status" value="1"/>
</dbReference>
<protein>
    <submittedName>
        <fullName evidence="5">ABC transporter ATP-binding protein</fullName>
    </submittedName>
</protein>
<gene>
    <name evidence="5" type="ORF">ACFQ11_02580</name>
</gene>
<dbReference type="RefSeq" id="WP_378296090.1">
    <property type="nucleotide sequence ID" value="NZ_JBHTJA010000002.1"/>
</dbReference>
<keyword evidence="2 5" id="KW-0067">ATP-binding</keyword>
<dbReference type="PANTHER" id="PTHR42794:SF2">
    <property type="entry name" value="ABC TRANSPORTER ATP-BINDING PROTEIN"/>
    <property type="match status" value="1"/>
</dbReference>
<evidence type="ECO:0000256" key="3">
    <source>
        <dbReference type="SAM" id="MobiDB-lite"/>
    </source>
</evidence>
<evidence type="ECO:0000313" key="6">
    <source>
        <dbReference type="Proteomes" id="UP001596972"/>
    </source>
</evidence>
<dbReference type="PANTHER" id="PTHR42794">
    <property type="entry name" value="HEMIN IMPORT ATP-BINDING PROTEIN HMUV"/>
    <property type="match status" value="1"/>
</dbReference>